<dbReference type="PANTHER" id="PTHR31001:SF85">
    <property type="entry name" value="ZN(II)2CYS6 TRANSCRIPTION FACTOR (EUROFUNG)"/>
    <property type="match status" value="1"/>
</dbReference>
<reference evidence="13" key="3">
    <citation type="journal article" date="2010" name="Genome Res.">
        <title>Population genomic sequencing of Coccidioides fungi reveals recent hybridization and transposon control.</title>
        <authorList>
            <person name="Neafsey D.E."/>
            <person name="Barker B.M."/>
            <person name="Sharpton T.J."/>
            <person name="Stajich J.E."/>
            <person name="Park D.J."/>
            <person name="Whiston E."/>
            <person name="Hung C.-Y."/>
            <person name="McMahan C."/>
            <person name="White J."/>
            <person name="Sykes S."/>
            <person name="Heiman D."/>
            <person name="Young S."/>
            <person name="Zeng Q."/>
            <person name="Abouelleil A."/>
            <person name="Aftuck L."/>
            <person name="Bessette D."/>
            <person name="Brown A."/>
            <person name="FitzGerald M."/>
            <person name="Lui A."/>
            <person name="Macdonald J.P."/>
            <person name="Priest M."/>
            <person name="Orbach M.J."/>
            <person name="Galgiani J.N."/>
            <person name="Kirkland T.N."/>
            <person name="Cole G.T."/>
            <person name="Birren B.W."/>
            <person name="Henn M.R."/>
            <person name="Taylor J.W."/>
            <person name="Rounsley S.D."/>
        </authorList>
    </citation>
    <scope>NUCLEOTIDE SEQUENCE [LARGE SCALE GENOMIC DNA]</scope>
    <source>
        <strain evidence="13">RMSCC 3488</strain>
    </source>
</reference>
<organism evidence="12 13">
    <name type="scientific">Coccidioides posadasii RMSCC 3488</name>
    <dbReference type="NCBI Taxonomy" id="454284"/>
    <lineage>
        <taxon>Eukaryota</taxon>
        <taxon>Fungi</taxon>
        <taxon>Dikarya</taxon>
        <taxon>Ascomycota</taxon>
        <taxon>Pezizomycotina</taxon>
        <taxon>Eurotiomycetes</taxon>
        <taxon>Eurotiomycetidae</taxon>
        <taxon>Onygenales</taxon>
        <taxon>Onygenaceae</taxon>
        <taxon>Coccidioides</taxon>
    </lineage>
</organism>
<dbReference type="GO" id="GO:0005634">
    <property type="term" value="C:nucleus"/>
    <property type="evidence" value="ECO:0007669"/>
    <property type="project" value="UniProtKB-SubCell"/>
</dbReference>
<dbReference type="InterPro" id="IPR001138">
    <property type="entry name" value="Zn2Cys6_DnaBD"/>
</dbReference>
<keyword evidence="3" id="KW-0479">Metal-binding</keyword>
<keyword evidence="7" id="KW-0539">Nucleus</keyword>
<keyword evidence="4" id="KW-0805">Transcription regulation</keyword>
<accession>A0A0J6FDU5</accession>
<dbReference type="Gene3D" id="4.10.240.10">
    <property type="entry name" value="Zn(2)-C6 fungal-type DNA-binding domain"/>
    <property type="match status" value="1"/>
</dbReference>
<reference evidence="12 13" key="1">
    <citation type="submission" date="2007-06" db="EMBL/GenBank/DDBJ databases">
        <title>The Genome Sequence of Coccidioides posadasii RMSCC_3488.</title>
        <authorList>
            <consortium name="Coccidioides Genome Resources Consortium"/>
            <consortium name="The Broad Institute Genome Sequencing Platform"/>
            <person name="Henn M.R."/>
            <person name="Sykes S."/>
            <person name="Young S."/>
            <person name="Jaffe D."/>
            <person name="Berlin A."/>
            <person name="Alvarez P."/>
            <person name="Butler J."/>
            <person name="Gnerre S."/>
            <person name="Grabherr M."/>
            <person name="Mauceli E."/>
            <person name="Brockman W."/>
            <person name="Kodira C."/>
            <person name="Alvarado L."/>
            <person name="Zeng Q."/>
            <person name="Crawford M."/>
            <person name="Antoine C."/>
            <person name="Devon K."/>
            <person name="Galgiani J."/>
            <person name="Orsborn K."/>
            <person name="Lewis M.L."/>
            <person name="Nusbaum C."/>
            <person name="Galagan J."/>
            <person name="Birren B."/>
        </authorList>
    </citation>
    <scope>NUCLEOTIDE SEQUENCE [LARGE SCALE GENOMIC DNA]</scope>
    <source>
        <strain evidence="12 13">RMSCC 3488</strain>
    </source>
</reference>
<keyword evidence="5" id="KW-0238">DNA-binding</keyword>
<dbReference type="SMART" id="SM00066">
    <property type="entry name" value="GAL4"/>
    <property type="match status" value="1"/>
</dbReference>
<evidence type="ECO:0000313" key="13">
    <source>
        <dbReference type="Proteomes" id="UP000054567"/>
    </source>
</evidence>
<evidence type="ECO:0000256" key="6">
    <source>
        <dbReference type="ARBA" id="ARBA00023163"/>
    </source>
</evidence>
<dbReference type="PROSITE" id="PS50048">
    <property type="entry name" value="ZN2_CY6_FUNGAL_2"/>
    <property type="match status" value="1"/>
</dbReference>
<evidence type="ECO:0000259" key="11">
    <source>
        <dbReference type="PROSITE" id="PS50048"/>
    </source>
</evidence>
<dbReference type="GO" id="GO:0000981">
    <property type="term" value="F:DNA-binding transcription factor activity, RNA polymerase II-specific"/>
    <property type="evidence" value="ECO:0007669"/>
    <property type="project" value="InterPro"/>
</dbReference>
<dbReference type="Proteomes" id="UP000054567">
    <property type="component" value="Unassembled WGS sequence"/>
</dbReference>
<evidence type="ECO:0000256" key="1">
    <source>
        <dbReference type="ARBA" id="ARBA00004123"/>
    </source>
</evidence>
<dbReference type="Pfam" id="PF04082">
    <property type="entry name" value="Fungal_trans"/>
    <property type="match status" value="1"/>
</dbReference>
<reference evidence="13" key="2">
    <citation type="journal article" date="2009" name="Genome Res.">
        <title>Comparative genomic analyses of the human fungal pathogens Coccidioides and their relatives.</title>
        <authorList>
            <person name="Sharpton T.J."/>
            <person name="Stajich J.E."/>
            <person name="Rounsley S.D."/>
            <person name="Gardner M.J."/>
            <person name="Wortman J.R."/>
            <person name="Jordar V.S."/>
            <person name="Maiti R."/>
            <person name="Kodira C.D."/>
            <person name="Neafsey D.E."/>
            <person name="Zeng Q."/>
            <person name="Hung C.-Y."/>
            <person name="McMahan C."/>
            <person name="Muszewska A."/>
            <person name="Grynberg M."/>
            <person name="Mandel M.A."/>
            <person name="Kellner E.M."/>
            <person name="Barker B.M."/>
            <person name="Galgiani J.N."/>
            <person name="Orbach M.J."/>
            <person name="Kirkland T.N."/>
            <person name="Cole G.T."/>
            <person name="Henn M.R."/>
            <person name="Birren B.W."/>
            <person name="Taylor J.W."/>
        </authorList>
    </citation>
    <scope>NUCLEOTIDE SEQUENCE [LARGE SCALE GENOMIC DNA]</scope>
    <source>
        <strain evidence="13">RMSCC 3488</strain>
    </source>
</reference>
<evidence type="ECO:0000256" key="10">
    <source>
        <dbReference type="SAM" id="MobiDB-lite"/>
    </source>
</evidence>
<feature type="domain" description="Zn(2)-C6 fungal-type" evidence="11">
    <location>
        <begin position="18"/>
        <end position="47"/>
    </location>
</feature>
<dbReference type="OrthoDB" id="2269373at2759"/>
<evidence type="ECO:0000313" key="12">
    <source>
        <dbReference type="EMBL" id="KMM68478.1"/>
    </source>
</evidence>
<evidence type="ECO:0000256" key="8">
    <source>
        <dbReference type="ARBA" id="ARBA00031692"/>
    </source>
</evidence>
<dbReference type="SMART" id="SM00906">
    <property type="entry name" value="Fungal_trans"/>
    <property type="match status" value="1"/>
</dbReference>
<evidence type="ECO:0000256" key="4">
    <source>
        <dbReference type="ARBA" id="ARBA00023015"/>
    </source>
</evidence>
<dbReference type="InterPro" id="IPR050613">
    <property type="entry name" value="Sec_Metabolite_Reg"/>
</dbReference>
<dbReference type="SUPFAM" id="SSF57701">
    <property type="entry name" value="Zn2/Cys6 DNA-binding domain"/>
    <property type="match status" value="1"/>
</dbReference>
<dbReference type="InterPro" id="IPR036864">
    <property type="entry name" value="Zn2-C6_fun-type_DNA-bd_sf"/>
</dbReference>
<dbReference type="EMBL" id="DS268111">
    <property type="protein sequence ID" value="KMM68478.1"/>
    <property type="molecule type" value="Genomic_DNA"/>
</dbReference>
<comment type="function">
    <text evidence="9">Transcription factor that specifically regulates the neosartoricin B biosynthesis gene cluster.</text>
</comment>
<evidence type="ECO:0000256" key="9">
    <source>
        <dbReference type="ARBA" id="ARBA00045154"/>
    </source>
</evidence>
<evidence type="ECO:0000256" key="5">
    <source>
        <dbReference type="ARBA" id="ARBA00023125"/>
    </source>
</evidence>
<feature type="region of interest" description="Disordered" evidence="10">
    <location>
        <begin position="83"/>
        <end position="117"/>
    </location>
</feature>
<dbReference type="GO" id="GO:0008270">
    <property type="term" value="F:zinc ion binding"/>
    <property type="evidence" value="ECO:0007669"/>
    <property type="project" value="InterPro"/>
</dbReference>
<dbReference type="VEuPathDB" id="FungiDB:CPAG_04805"/>
<dbReference type="Pfam" id="PF00172">
    <property type="entry name" value="Zn_clus"/>
    <property type="match status" value="1"/>
</dbReference>
<sequence length="744" mass="83706">MSMPHPTPTSPPAARLHSCQLCQQRKVKCDRQQPCSGCAKAGTDCVYRAPAPPRRRKRRSPEEILRARLRRYEAILKNLGVNVDANEGTGPGEKDDGPVSSHDAAQAPKDTSKTRPEDVACLGSKLGRLIVVDGKPRFLENALWVSVGDELHTSHDLEDSSTQGGEDDADEIEALMPEQMDRFSPDESRLLFGSAINRPSLLYLHPEPVKIFTLWQKFLENVDPLTKIFHTPTVQQQVLKVSGSLGNMPKPFEALMFAIYLCAVVSLSDEESRGLLGEPRKVVLQRYRLGAEQALINAEFIKSSDVTVLQAFALYLLAMRPHMEAQTLWILSGVALRIAQRIGLHHDGASLQLSVFETEMRRRLWWQIVVLDGFSAELSGVGILGGVHNPPIPLPLNVNDIDLDPNMTGVPVEHNGITEMSFCLLRYTIGRFLRDSRTKHTFDGSWQHLTNPMISIPEKIQELEDLDKLIEQKFLQYCDISIPFHFIVSMVGRCGISMMKHRVYMLGCPGKPGGRSLDREESDTLFANSIKILEYDNLAKSMPNVRRYYWHVEAHFQWHAFIFLLYELRNRTSGEEVDKAWFQIEKVYENRSRFLTDVKNKLIVAAGNLVLKAWEQKVSGVHVPGVEMRVPQFIETLRARRSGILPTKQKLGDNICHQPNTNESPLVSDSSALIDGNNSAPLFLFASSVSNSGMGVESSTEMQDPSSVLDDLYAPSQDFDSPNWMEWEALFRHSGIREDREGDI</sequence>
<dbReference type="PANTHER" id="PTHR31001">
    <property type="entry name" value="UNCHARACTERIZED TRANSCRIPTIONAL REGULATORY PROTEIN"/>
    <property type="match status" value="1"/>
</dbReference>
<keyword evidence="6" id="KW-0804">Transcription</keyword>
<comment type="subcellular location">
    <subcellularLocation>
        <location evidence="1">Nucleus</location>
    </subcellularLocation>
</comment>
<dbReference type="CDD" id="cd12148">
    <property type="entry name" value="fungal_TF_MHR"/>
    <property type="match status" value="1"/>
</dbReference>
<evidence type="ECO:0000256" key="7">
    <source>
        <dbReference type="ARBA" id="ARBA00023242"/>
    </source>
</evidence>
<name>A0A0J6FDU5_COCPO</name>
<dbReference type="GO" id="GO:0003677">
    <property type="term" value="F:DNA binding"/>
    <property type="evidence" value="ECO:0007669"/>
    <property type="project" value="UniProtKB-KW"/>
</dbReference>
<evidence type="ECO:0000256" key="3">
    <source>
        <dbReference type="ARBA" id="ARBA00022723"/>
    </source>
</evidence>
<dbReference type="GO" id="GO:0006351">
    <property type="term" value="P:DNA-templated transcription"/>
    <property type="evidence" value="ECO:0007669"/>
    <property type="project" value="InterPro"/>
</dbReference>
<proteinExistence type="predicted"/>
<gene>
    <name evidence="12" type="ORF">CPAG_04805</name>
</gene>
<dbReference type="CDD" id="cd00067">
    <property type="entry name" value="GAL4"/>
    <property type="match status" value="1"/>
</dbReference>
<dbReference type="InterPro" id="IPR007219">
    <property type="entry name" value="XnlR_reg_dom"/>
</dbReference>
<dbReference type="AlphaFoldDB" id="A0A0J6FDU5"/>
<protein>
    <recommendedName>
        <fullName evidence="2">C6 finger domain transcription factor nscR</fullName>
    </recommendedName>
    <alternativeName>
        <fullName evidence="8">Neosartiricin B biosynthesis protein R</fullName>
    </alternativeName>
</protein>
<evidence type="ECO:0000256" key="2">
    <source>
        <dbReference type="ARBA" id="ARBA00018346"/>
    </source>
</evidence>